<dbReference type="PANTHER" id="PTHR43284:SF1">
    <property type="entry name" value="ASPARAGINE SYNTHETASE"/>
    <property type="match status" value="1"/>
</dbReference>
<dbReference type="SUPFAM" id="SSF56235">
    <property type="entry name" value="N-terminal nucleophile aminohydrolases (Ntn hydrolases)"/>
    <property type="match status" value="1"/>
</dbReference>
<keyword evidence="5" id="KW-0067">ATP-binding</keyword>
<dbReference type="InterPro" id="IPR001962">
    <property type="entry name" value="Asn_synthase"/>
</dbReference>
<dbReference type="InterPro" id="IPR051786">
    <property type="entry name" value="ASN_synthetase/amidase"/>
</dbReference>
<dbReference type="GO" id="GO:0005829">
    <property type="term" value="C:cytosol"/>
    <property type="evidence" value="ECO:0007669"/>
    <property type="project" value="TreeGrafter"/>
</dbReference>
<dbReference type="OrthoDB" id="9763290at2"/>
<keyword evidence="7" id="KW-0315">Glutamine amidotransferase</keyword>
<dbReference type="InterPro" id="IPR006426">
    <property type="entry name" value="Asn_synth_AEB"/>
</dbReference>
<dbReference type="AlphaFoldDB" id="A0A1C5A9A3"/>
<dbReference type="GO" id="GO:0006529">
    <property type="term" value="P:asparagine biosynthetic process"/>
    <property type="evidence" value="ECO:0007669"/>
    <property type="project" value="UniProtKB-KW"/>
</dbReference>
<dbReference type="Gene3D" id="3.60.20.10">
    <property type="entry name" value="Glutamine Phosphoribosylpyrophosphate, subunit 1, domain 1"/>
    <property type="match status" value="1"/>
</dbReference>
<dbReference type="EC" id="6.3.5.4" evidence="3"/>
<dbReference type="PANTHER" id="PTHR43284">
    <property type="entry name" value="ASPARAGINE SYNTHETASE (GLUTAMINE-HYDROLYZING)"/>
    <property type="match status" value="1"/>
</dbReference>
<dbReference type="GO" id="GO:0005524">
    <property type="term" value="F:ATP binding"/>
    <property type="evidence" value="ECO:0007669"/>
    <property type="project" value="UniProtKB-KW"/>
</dbReference>
<evidence type="ECO:0000256" key="6">
    <source>
        <dbReference type="ARBA" id="ARBA00022888"/>
    </source>
</evidence>
<dbReference type="PROSITE" id="PS51278">
    <property type="entry name" value="GATASE_TYPE_2"/>
    <property type="match status" value="1"/>
</dbReference>
<dbReference type="InterPro" id="IPR017932">
    <property type="entry name" value="GATase_2_dom"/>
</dbReference>
<dbReference type="Proteomes" id="UP000198253">
    <property type="component" value="Chromosome I"/>
</dbReference>
<reference evidence="11" key="1">
    <citation type="submission" date="2016-06" db="EMBL/GenBank/DDBJ databases">
        <authorList>
            <person name="Varghese N."/>
            <person name="Submissions Spin"/>
        </authorList>
    </citation>
    <scope>NUCLEOTIDE SEQUENCE [LARGE SCALE GENOMIC DNA]</scope>
    <source>
        <strain evidence="11">DSM 43816</strain>
    </source>
</reference>
<dbReference type="Pfam" id="PF00733">
    <property type="entry name" value="Asn_synthase"/>
    <property type="match status" value="1"/>
</dbReference>
<dbReference type="InterPro" id="IPR033738">
    <property type="entry name" value="AsnB_N"/>
</dbReference>
<keyword evidence="6" id="KW-0061">Asparagine biosynthesis</keyword>
<comment type="catalytic activity">
    <reaction evidence="8">
        <text>L-aspartate + L-glutamine + ATP + H2O = L-asparagine + L-glutamate + AMP + diphosphate + H(+)</text>
        <dbReference type="Rhea" id="RHEA:12228"/>
        <dbReference type="ChEBI" id="CHEBI:15377"/>
        <dbReference type="ChEBI" id="CHEBI:15378"/>
        <dbReference type="ChEBI" id="CHEBI:29985"/>
        <dbReference type="ChEBI" id="CHEBI:29991"/>
        <dbReference type="ChEBI" id="CHEBI:30616"/>
        <dbReference type="ChEBI" id="CHEBI:33019"/>
        <dbReference type="ChEBI" id="CHEBI:58048"/>
        <dbReference type="ChEBI" id="CHEBI:58359"/>
        <dbReference type="ChEBI" id="CHEBI:456215"/>
        <dbReference type="EC" id="6.3.5.4"/>
    </reaction>
</comment>
<dbReference type="CDD" id="cd00712">
    <property type="entry name" value="AsnB"/>
    <property type="match status" value="1"/>
</dbReference>
<evidence type="ECO:0000256" key="3">
    <source>
        <dbReference type="ARBA" id="ARBA00012737"/>
    </source>
</evidence>
<dbReference type="InterPro" id="IPR029055">
    <property type="entry name" value="Ntn_hydrolases_N"/>
</dbReference>
<dbReference type="SUPFAM" id="SSF52402">
    <property type="entry name" value="Adenine nucleotide alpha hydrolases-like"/>
    <property type="match status" value="1"/>
</dbReference>
<dbReference type="InterPro" id="IPR014729">
    <property type="entry name" value="Rossmann-like_a/b/a_fold"/>
</dbReference>
<dbReference type="PIRSF" id="PIRSF001589">
    <property type="entry name" value="Asn_synthetase_glu-h"/>
    <property type="match status" value="1"/>
</dbReference>
<sequence>MSGVFGWIDFTRDLVLDRPVVTMLTATLAQRGPDGEAVWVSPRAALGYRTLDADGAGGRQPFVTEVDGAPVVAAVTGAPLHLDDLRQRLRSAGRGFAPETPAVELIAAAYAQWGVEFIPWLAGPFAIAIWDARIEELVLARDQLAQQPLYYTHTSTGLIFATERKALLAHPEVDAVLDASGLREAISHALPPGPLFKGLESVKGAEIARFGRTGWTKRTYWKLSSRPHEEDLESTTATVRRMLEDSIRETLPTDTSRLVATLSGGIDSSSVAALAAAELRRRGGDKLRTYTVDFKSSEFEADVMRDTRDSPYAQAVADMIDSVHNLVELESTDILHPIIRQGMLRAKDAPTRIYDMETSQYLFIQHAGAQGGKIVLTGGAGDQLFQGARWSTDQGLVESGTFPWIALAQRFGATNGFGTALLNADTLAALDLRTYYADEYQKAIGEIEYLPGEDEWQRNMRRVSYLVLTRGPLDSSVFAAAGLQTRAPINYYKLVEYAYNIPAAYQHHGGIEKSLLRAAVADLLPEQVLKRRQSATPVSNHPSYAQRLQDEFRAILADPDAPVRPLIDLEASKALAEDAPRLAKDRLARAAAELTLQLNLWLHHYRVRLAL</sequence>
<dbReference type="Pfam" id="PF13537">
    <property type="entry name" value="GATase_7"/>
    <property type="match status" value="1"/>
</dbReference>
<keyword evidence="4" id="KW-0547">Nucleotide-binding</keyword>
<evidence type="ECO:0000256" key="1">
    <source>
        <dbReference type="ARBA" id="ARBA00005187"/>
    </source>
</evidence>
<evidence type="ECO:0000259" key="9">
    <source>
        <dbReference type="PROSITE" id="PS51278"/>
    </source>
</evidence>
<comment type="pathway">
    <text evidence="1">Amino-acid biosynthesis; L-asparagine biosynthesis; L-asparagine from L-aspartate (L-Gln route): step 1/1.</text>
</comment>
<dbReference type="EMBL" id="LT607413">
    <property type="protein sequence ID" value="SCF41823.1"/>
    <property type="molecule type" value="Genomic_DNA"/>
</dbReference>
<keyword evidence="11" id="KW-1185">Reference proteome</keyword>
<evidence type="ECO:0000256" key="2">
    <source>
        <dbReference type="ARBA" id="ARBA00005752"/>
    </source>
</evidence>
<evidence type="ECO:0000256" key="5">
    <source>
        <dbReference type="ARBA" id="ARBA00022840"/>
    </source>
</evidence>
<evidence type="ECO:0000313" key="10">
    <source>
        <dbReference type="EMBL" id="SCF41823.1"/>
    </source>
</evidence>
<keyword evidence="6" id="KW-0028">Amino-acid biosynthesis</keyword>
<protein>
    <recommendedName>
        <fullName evidence="3">asparagine synthase (glutamine-hydrolyzing)</fullName>
        <ecNumber evidence="3">6.3.5.4</ecNumber>
    </recommendedName>
</protein>
<comment type="similarity">
    <text evidence="2">Belongs to the asparagine synthetase family.</text>
</comment>
<organism evidence="10 11">
    <name type="scientific">Micromonospora echinospora</name>
    <name type="common">Micromonospora purpurea</name>
    <dbReference type="NCBI Taxonomy" id="1877"/>
    <lineage>
        <taxon>Bacteria</taxon>
        <taxon>Bacillati</taxon>
        <taxon>Actinomycetota</taxon>
        <taxon>Actinomycetes</taxon>
        <taxon>Micromonosporales</taxon>
        <taxon>Micromonosporaceae</taxon>
        <taxon>Micromonospora</taxon>
    </lineage>
</organism>
<feature type="domain" description="Glutamine amidotransferase type-2" evidence="9">
    <location>
        <begin position="2"/>
        <end position="201"/>
    </location>
</feature>
<dbReference type="GO" id="GO:0004066">
    <property type="term" value="F:asparagine synthase (glutamine-hydrolyzing) activity"/>
    <property type="evidence" value="ECO:0007669"/>
    <property type="project" value="UniProtKB-EC"/>
</dbReference>
<evidence type="ECO:0000256" key="7">
    <source>
        <dbReference type="ARBA" id="ARBA00022962"/>
    </source>
</evidence>
<evidence type="ECO:0000256" key="4">
    <source>
        <dbReference type="ARBA" id="ARBA00022741"/>
    </source>
</evidence>
<evidence type="ECO:0000256" key="8">
    <source>
        <dbReference type="ARBA" id="ARBA00048741"/>
    </source>
</evidence>
<dbReference type="InParanoid" id="A0A1C5A9A3"/>
<gene>
    <name evidence="10" type="ORF">GA0070618_6576</name>
</gene>
<proteinExistence type="inferred from homology"/>
<evidence type="ECO:0000313" key="11">
    <source>
        <dbReference type="Proteomes" id="UP000198253"/>
    </source>
</evidence>
<accession>A0A1C5A9A3</accession>
<dbReference type="CDD" id="cd01991">
    <property type="entry name" value="Asn_synthase_B_C"/>
    <property type="match status" value="1"/>
</dbReference>
<dbReference type="RefSeq" id="WP_088985074.1">
    <property type="nucleotide sequence ID" value="NZ_LT607413.1"/>
</dbReference>
<name>A0A1C5A9A3_MICEC</name>
<dbReference type="Gene3D" id="3.40.50.620">
    <property type="entry name" value="HUPs"/>
    <property type="match status" value="1"/>
</dbReference>